<gene>
    <name evidence="1" type="ORF">C8R28_100866</name>
</gene>
<protein>
    <submittedName>
        <fullName evidence="1">Uncharacterized protein</fullName>
    </submittedName>
</protein>
<accession>A0A2T5ISP9</accession>
<dbReference type="AlphaFoldDB" id="A0A2T5ISP9"/>
<evidence type="ECO:0000313" key="1">
    <source>
        <dbReference type="EMBL" id="PTQ86871.1"/>
    </source>
</evidence>
<dbReference type="EMBL" id="QAOL01000008">
    <property type="protein sequence ID" value="PTQ86871.1"/>
    <property type="molecule type" value="Genomic_DNA"/>
</dbReference>
<reference evidence="1 2" key="1">
    <citation type="submission" date="2018-04" db="EMBL/GenBank/DDBJ databases">
        <title>Active sludge and wastewater microbial communities from Klosterneuburg, Austria.</title>
        <authorList>
            <person name="Wagner M."/>
        </authorList>
    </citation>
    <scope>NUCLEOTIDE SEQUENCE [LARGE SCALE GENOMIC DNA]</scope>
    <source>
        <strain evidence="1 2">Nm4</strain>
    </source>
</reference>
<evidence type="ECO:0000313" key="2">
    <source>
        <dbReference type="Proteomes" id="UP000244110"/>
    </source>
</evidence>
<dbReference type="RefSeq" id="WP_107786419.1">
    <property type="nucleotide sequence ID" value="NZ_QAOL01000008.1"/>
</dbReference>
<name>A0A2T5ISP9_9PROT</name>
<sequence>MIQIQATFAGYGGRACTLFSAMDTETNILVVAAEADYRTERRAGCVVLTNDPDIPRDSLFEDLDLKPAISAFYTLKSGIAADGKSSRLVISDRAARSNPEPSIEKDGIDNSGPVFRIADGVTCGQIAALATCLYAIRAGTIESTVSMSEELLALSRGQIITI</sequence>
<comment type="caution">
    <text evidence="1">The sequence shown here is derived from an EMBL/GenBank/DDBJ whole genome shotgun (WGS) entry which is preliminary data.</text>
</comment>
<organism evidence="1 2">
    <name type="scientific">Nitrosomonas ureae</name>
    <dbReference type="NCBI Taxonomy" id="44577"/>
    <lineage>
        <taxon>Bacteria</taxon>
        <taxon>Pseudomonadati</taxon>
        <taxon>Pseudomonadota</taxon>
        <taxon>Betaproteobacteria</taxon>
        <taxon>Nitrosomonadales</taxon>
        <taxon>Nitrosomonadaceae</taxon>
        <taxon>Nitrosomonas</taxon>
    </lineage>
</organism>
<proteinExistence type="predicted"/>
<dbReference type="Proteomes" id="UP000244110">
    <property type="component" value="Unassembled WGS sequence"/>
</dbReference>